<protein>
    <submittedName>
        <fullName evidence="1">Accessory Sec system protein Asp2</fullName>
    </submittedName>
</protein>
<comment type="caution">
    <text evidence="1">The sequence shown here is derived from an EMBL/GenBank/DDBJ whole genome shotgun (WGS) entry which is preliminary data.</text>
</comment>
<name>A0A927YL53_9FIRM</name>
<gene>
    <name evidence="1" type="primary">asp2</name>
    <name evidence="1" type="ORF">E7272_01200</name>
</gene>
<dbReference type="GO" id="GO:0015031">
    <property type="term" value="P:protein transport"/>
    <property type="evidence" value="ECO:0007669"/>
    <property type="project" value="InterPro"/>
</dbReference>
<dbReference type="EMBL" id="SVER01000002">
    <property type="protein sequence ID" value="MBE5918434.1"/>
    <property type="molecule type" value="Genomic_DNA"/>
</dbReference>
<dbReference type="InterPro" id="IPR029058">
    <property type="entry name" value="AB_hydrolase_fold"/>
</dbReference>
<dbReference type="NCBIfam" id="TIGR03712">
    <property type="entry name" value="acc_sec_asp2"/>
    <property type="match status" value="1"/>
</dbReference>
<dbReference type="InterPro" id="IPR022267">
    <property type="entry name" value="Asp2"/>
</dbReference>
<evidence type="ECO:0000313" key="2">
    <source>
        <dbReference type="Proteomes" id="UP000766246"/>
    </source>
</evidence>
<dbReference type="Pfam" id="PF16929">
    <property type="entry name" value="Asp2"/>
    <property type="match status" value="1"/>
</dbReference>
<sequence>MNKIKILVVSDRDWKTEYNIPDFVKIYTYKTDEIKKKDIFELTILEKNIDEDDFKVLKAHSYSYCLLVSEDLAQNDSTKKLVNQRMGATISKADIQSFLDRDAKKFFSKPYGEKYRPNSVGIAQGFKGSIKWDGNYSVSLEGDYGKTMNQIAFWRTNIPIQKGQAIEFWLEYKKDEAVNISLSIRQFVSGSVADISNSWNFSEDDMKNPVVIEGKEQGMLYVSLNASGTGKLDIIALHDRISHIDVGCFMVGGERYATSSREEIFCYFDPGDLKPPLTVYFSGYKTLEGFEGYYMMRKLNCPFLLIAEQRFEGGGFYMGDPEFESLMVKIITDKLSQLGFYPEQLILSGISMGTIGSMYYGCDLRPHALILGKPLASLGDIAANERLKRPKGFPTSLDLLHKYAGAMDEDAVQKLNDRFWAKIRNTDFSRTKFVVSYMYEDDYDSTAYGKLLTELNSSGVQVYGKGLHGRHNDNTGGIATWFKGQYDRILKEDFGR</sequence>
<dbReference type="AlphaFoldDB" id="A0A927YL53"/>
<organism evidence="1 2">
    <name type="scientific">Pseudobutyrivibrio ruminis</name>
    <dbReference type="NCBI Taxonomy" id="46206"/>
    <lineage>
        <taxon>Bacteria</taxon>
        <taxon>Bacillati</taxon>
        <taxon>Bacillota</taxon>
        <taxon>Clostridia</taxon>
        <taxon>Lachnospirales</taxon>
        <taxon>Lachnospiraceae</taxon>
        <taxon>Pseudobutyrivibrio</taxon>
    </lineage>
</organism>
<evidence type="ECO:0000313" key="1">
    <source>
        <dbReference type="EMBL" id="MBE5918434.1"/>
    </source>
</evidence>
<dbReference type="Proteomes" id="UP000766246">
    <property type="component" value="Unassembled WGS sequence"/>
</dbReference>
<dbReference type="SUPFAM" id="SSF53474">
    <property type="entry name" value="alpha/beta-Hydrolases"/>
    <property type="match status" value="1"/>
</dbReference>
<proteinExistence type="predicted"/>
<accession>A0A927YL53</accession>
<reference evidence="1" key="1">
    <citation type="submission" date="2019-04" db="EMBL/GenBank/DDBJ databases">
        <title>Evolution of Biomass-Degrading Anaerobic Consortia Revealed by Metagenomics.</title>
        <authorList>
            <person name="Peng X."/>
        </authorList>
    </citation>
    <scope>NUCLEOTIDE SEQUENCE</scope>
    <source>
        <strain evidence="1">SIG311</strain>
    </source>
</reference>